<protein>
    <submittedName>
        <fullName evidence="1">Uncharacterized protein</fullName>
    </submittedName>
</protein>
<keyword evidence="2" id="KW-1185">Reference proteome</keyword>
<reference evidence="1" key="1">
    <citation type="submission" date="2015-10" db="EMBL/GenBank/DDBJ databases">
        <authorList>
            <person name="Regsiter A."/>
            <person name="william w."/>
        </authorList>
    </citation>
    <scope>NUCLEOTIDE SEQUENCE</scope>
    <source>
        <strain evidence="1">Montdore</strain>
    </source>
</reference>
<accession>A0A292Q7Z1</accession>
<proteinExistence type="predicted"/>
<dbReference type="EMBL" id="LN890954">
    <property type="protein sequence ID" value="CUS14883.1"/>
    <property type="molecule type" value="Genomic_DNA"/>
</dbReference>
<dbReference type="Proteomes" id="UP001412239">
    <property type="component" value="Unassembled WGS sequence"/>
</dbReference>
<organism evidence="1 2">
    <name type="scientific">Tuber aestivum</name>
    <name type="common">summer truffle</name>
    <dbReference type="NCBI Taxonomy" id="59557"/>
    <lineage>
        <taxon>Eukaryota</taxon>
        <taxon>Fungi</taxon>
        <taxon>Dikarya</taxon>
        <taxon>Ascomycota</taxon>
        <taxon>Pezizomycotina</taxon>
        <taxon>Pezizomycetes</taxon>
        <taxon>Pezizales</taxon>
        <taxon>Tuberaceae</taxon>
        <taxon>Tuber</taxon>
    </lineage>
</organism>
<evidence type="ECO:0000313" key="1">
    <source>
        <dbReference type="EMBL" id="CUS14883.1"/>
    </source>
</evidence>
<dbReference type="AlphaFoldDB" id="A0A292Q7Z1"/>
<name>A0A292Q7Z1_9PEZI</name>
<evidence type="ECO:0000313" key="2">
    <source>
        <dbReference type="Proteomes" id="UP001412239"/>
    </source>
</evidence>
<sequence length="290" mass="31771">MEFLTTAAFFADSLAIKVMFPVNKATPAIDSDKPFAIYDFGNGEFKEAGRKDARWAKLLEVIYSLGDYDELIVTLSVSNSILRLFEEGGKKVNGEIKIWGDYSSWCFWKGGGKKQHFYLFGEGAAMPLWAQPFGVPIEASTCRNSSTGTVFFGGGNGGYLFLPSVRIEISSRTDRPAGQTFRRDSRLSLYIGNNNTVYDSRLLLARPEPLEIYLYPTVNLTLLATVVSVEEPELGDIASYRSEAGAYTEGATSYAMEIGSGRAFGISSLTPLPTALSVELNTSFDPSKQS</sequence>
<gene>
    <name evidence="1" type="ORF">GSTUAT00000953001</name>
</gene>